<protein>
    <submittedName>
        <fullName evidence="1">Uncharacterized protein</fullName>
    </submittedName>
</protein>
<comment type="caution">
    <text evidence="1">The sequence shown here is derived from an EMBL/GenBank/DDBJ whole genome shotgun (WGS) entry which is preliminary data.</text>
</comment>
<evidence type="ECO:0000313" key="2">
    <source>
        <dbReference type="Proteomes" id="UP000816034"/>
    </source>
</evidence>
<reference evidence="1 2" key="1">
    <citation type="journal article" date="2018" name="BMC Genomics">
        <title>The genome of Naegleria lovaniensis, the basis for a comparative approach to unravel pathogenicity factors of the human pathogenic amoeba N. fowleri.</title>
        <authorList>
            <person name="Liechti N."/>
            <person name="Schurch N."/>
            <person name="Bruggmann R."/>
            <person name="Wittwer M."/>
        </authorList>
    </citation>
    <scope>NUCLEOTIDE SEQUENCE [LARGE SCALE GENOMIC DNA]</scope>
    <source>
        <strain evidence="1 2">ATCC 30569</strain>
    </source>
</reference>
<sequence>MNLSCLGNSFTKLPWKRVFQFLTTKEIYRLKVVNSFMSTVIIKESRRSLIHPIYEVGLVCRDSEQLLTTLSHYFNIHKFHEEFHLLNVTYQFSSLARIYTGYEVEFIGRENEFFSQDSILPNYHSSKKVQTGKSSRNRRKPKVGNIFTRMTIRFYPILLLSSDPSHKILLTREKNVFLSEAMSFLDGYLMLYPTAKSSQSQNYNFHRNTVYSQYASNYEEEEDDIEIVCKRSSRKSSSSSKSHSLPDMKKFSSPELSMAVLNDPFLSSSTPTSFIASSNLLRRSEEMQSSLPSNIHIAESLMVPYVTVSGKSPSSVNASMKKALGHIISNSNSCKKLYRTHQRSIYHSNLLDYIESIIQTMDIQDKVKKLTSLFNNKYTFYELLTDRIDYFVKRIGLRYFTIRDQILIIKNLYSSLFTGYGSNIITKKDFSSSHFKLIYQNNFSNMIIQKIVRHASKQQKQEIRMMPSIEINSKTCWILFDDFTSNSIRHVEVRISMRGCLSQTFTVFKPFIVYSEQKDQ</sequence>
<gene>
    <name evidence="1" type="ORF">C9374_013950</name>
</gene>
<proteinExistence type="predicted"/>
<accession>A0AA88GUX0</accession>
<dbReference type="AlphaFoldDB" id="A0AA88GUX0"/>
<evidence type="ECO:0000313" key="1">
    <source>
        <dbReference type="EMBL" id="KAG2389390.1"/>
    </source>
</evidence>
<name>A0AA88GUX0_NAELO</name>
<organism evidence="1 2">
    <name type="scientific">Naegleria lovaniensis</name>
    <name type="common">Amoeba</name>
    <dbReference type="NCBI Taxonomy" id="51637"/>
    <lineage>
        <taxon>Eukaryota</taxon>
        <taxon>Discoba</taxon>
        <taxon>Heterolobosea</taxon>
        <taxon>Tetramitia</taxon>
        <taxon>Eutetramitia</taxon>
        <taxon>Vahlkampfiidae</taxon>
        <taxon>Naegleria</taxon>
    </lineage>
</organism>
<dbReference type="GeneID" id="68106403"/>
<dbReference type="EMBL" id="PYSW02000007">
    <property type="protein sequence ID" value="KAG2389390.1"/>
    <property type="molecule type" value="Genomic_DNA"/>
</dbReference>
<keyword evidence="2" id="KW-1185">Reference proteome</keyword>
<dbReference type="Proteomes" id="UP000816034">
    <property type="component" value="Unassembled WGS sequence"/>
</dbReference>
<dbReference type="RefSeq" id="XP_044553382.1">
    <property type="nucleotide sequence ID" value="XM_044689883.1"/>
</dbReference>